<protein>
    <submittedName>
        <fullName evidence="1">Uncharacterized protein</fullName>
    </submittedName>
</protein>
<dbReference type="STRING" id="1423747.FC69_GL001705"/>
<accession>A0A0R1RSG7</accession>
<dbReference type="Proteomes" id="UP000051264">
    <property type="component" value="Unassembled WGS sequence"/>
</dbReference>
<comment type="caution">
    <text evidence="1">The sequence shown here is derived from an EMBL/GenBank/DDBJ whole genome shotgun (WGS) entry which is preliminary data.</text>
</comment>
<organism evidence="1 2">
    <name type="scientific">Latilactobacillus fuchuensis DSM 14340 = JCM 11249</name>
    <dbReference type="NCBI Taxonomy" id="1423747"/>
    <lineage>
        <taxon>Bacteria</taxon>
        <taxon>Bacillati</taxon>
        <taxon>Bacillota</taxon>
        <taxon>Bacilli</taxon>
        <taxon>Lactobacillales</taxon>
        <taxon>Lactobacillaceae</taxon>
        <taxon>Latilactobacillus</taxon>
    </lineage>
</organism>
<dbReference type="AlphaFoldDB" id="A0A0R1RSG7"/>
<evidence type="ECO:0000313" key="1">
    <source>
        <dbReference type="EMBL" id="KRL59342.1"/>
    </source>
</evidence>
<evidence type="ECO:0000313" key="2">
    <source>
        <dbReference type="Proteomes" id="UP000051264"/>
    </source>
</evidence>
<proteinExistence type="predicted"/>
<dbReference type="PATRIC" id="fig|1423747.3.peg.1733"/>
<sequence>MRQSIYVNLHQQKVILFTLMLMGKKLLKQCSQTIRQQDTVNKKMMLTTTKKMRLMDKMK</sequence>
<reference evidence="1 2" key="1">
    <citation type="journal article" date="2015" name="Genome Announc.">
        <title>Expanding the biotechnology potential of lactobacilli through comparative genomics of 213 strains and associated genera.</title>
        <authorList>
            <person name="Sun Z."/>
            <person name="Harris H.M."/>
            <person name="McCann A."/>
            <person name="Guo C."/>
            <person name="Argimon S."/>
            <person name="Zhang W."/>
            <person name="Yang X."/>
            <person name="Jeffery I.B."/>
            <person name="Cooney J.C."/>
            <person name="Kagawa T.F."/>
            <person name="Liu W."/>
            <person name="Song Y."/>
            <person name="Salvetti E."/>
            <person name="Wrobel A."/>
            <person name="Rasinkangas P."/>
            <person name="Parkhill J."/>
            <person name="Rea M.C."/>
            <person name="O'Sullivan O."/>
            <person name="Ritari J."/>
            <person name="Douillard F.P."/>
            <person name="Paul Ross R."/>
            <person name="Yang R."/>
            <person name="Briner A.E."/>
            <person name="Felis G.E."/>
            <person name="de Vos W.M."/>
            <person name="Barrangou R."/>
            <person name="Klaenhammer T.R."/>
            <person name="Caufield P.W."/>
            <person name="Cui Y."/>
            <person name="Zhang H."/>
            <person name="O'Toole P.W."/>
        </authorList>
    </citation>
    <scope>NUCLEOTIDE SEQUENCE [LARGE SCALE GENOMIC DNA]</scope>
    <source>
        <strain evidence="1 2">DSM 14340</strain>
    </source>
</reference>
<gene>
    <name evidence="1" type="ORF">FC69_GL001705</name>
</gene>
<dbReference type="EMBL" id="AZEX01000050">
    <property type="protein sequence ID" value="KRL59342.1"/>
    <property type="molecule type" value="Genomic_DNA"/>
</dbReference>
<name>A0A0R1RSG7_9LACO</name>